<evidence type="ECO:0000256" key="1">
    <source>
        <dbReference type="SAM" id="Phobius"/>
    </source>
</evidence>
<keyword evidence="1" id="KW-1133">Transmembrane helix</keyword>
<evidence type="ECO:0000313" key="4">
    <source>
        <dbReference type="Proteomes" id="UP000198337"/>
    </source>
</evidence>
<accession>A0ABY1SJV7</accession>
<keyword evidence="1" id="KW-0812">Transmembrane</keyword>
<keyword evidence="1" id="KW-0472">Membrane</keyword>
<comment type="caution">
    <text evidence="3">The sequence shown here is derived from an EMBL/GenBank/DDBJ whole genome shotgun (WGS) entry which is preliminary data.</text>
</comment>
<dbReference type="Pfam" id="PF00535">
    <property type="entry name" value="Glycos_transf_2"/>
    <property type="match status" value="1"/>
</dbReference>
<feature type="domain" description="Glycosyltransferase 2-like" evidence="2">
    <location>
        <begin position="5"/>
        <end position="168"/>
    </location>
</feature>
<dbReference type="GO" id="GO:0016740">
    <property type="term" value="F:transferase activity"/>
    <property type="evidence" value="ECO:0007669"/>
    <property type="project" value="UniProtKB-KW"/>
</dbReference>
<dbReference type="RefSeq" id="WP_089261645.1">
    <property type="nucleotide sequence ID" value="NZ_FZNV01000005.1"/>
</dbReference>
<keyword evidence="4" id="KW-1185">Reference proteome</keyword>
<dbReference type="EMBL" id="FZNV01000005">
    <property type="protein sequence ID" value="SNR66779.1"/>
    <property type="molecule type" value="Genomic_DNA"/>
</dbReference>
<feature type="transmembrane region" description="Helical" evidence="1">
    <location>
        <begin position="246"/>
        <end position="264"/>
    </location>
</feature>
<dbReference type="Proteomes" id="UP000198337">
    <property type="component" value="Unassembled WGS sequence"/>
</dbReference>
<evidence type="ECO:0000259" key="2">
    <source>
        <dbReference type="Pfam" id="PF00535"/>
    </source>
</evidence>
<protein>
    <submittedName>
        <fullName evidence="3">Glycosyl transferase family 2</fullName>
    </submittedName>
</protein>
<dbReference type="PANTHER" id="PTHR22916">
    <property type="entry name" value="GLYCOSYLTRANSFERASE"/>
    <property type="match status" value="1"/>
</dbReference>
<dbReference type="CDD" id="cd00761">
    <property type="entry name" value="Glyco_tranf_GTA_type"/>
    <property type="match status" value="1"/>
</dbReference>
<sequence length="269" mass="31336">MIDISIVVPTYKPMAYLYECLDSLSNQITVSFTYEVIIVLNGSDDSYKCEIENYLKRKKLTNFIFFALPNPGVSYARNLGIQKAKGNYLFFMDDDDILNESYFELLFKHVKPNRLVCGNMKNFEQDISETENSYMSKLFVNNNLEEGTIIKFKRVFSICTGKLIPKSSINNTLFDTKIQIGEDSLFMSTISDKIQDVVLVKNAIYFRRIRLGSAMGQKKSFKYQLKNSKYLISKHLNVYLSNFKNYSFIFFTVRILAILKGFIWRSVFR</sequence>
<dbReference type="InterPro" id="IPR029044">
    <property type="entry name" value="Nucleotide-diphossugar_trans"/>
</dbReference>
<dbReference type="Gene3D" id="3.90.550.10">
    <property type="entry name" value="Spore Coat Polysaccharide Biosynthesis Protein SpsA, Chain A"/>
    <property type="match status" value="1"/>
</dbReference>
<reference evidence="3 4" key="1">
    <citation type="submission" date="2017-06" db="EMBL/GenBank/DDBJ databases">
        <authorList>
            <person name="Varghese N."/>
            <person name="Submissions S."/>
        </authorList>
    </citation>
    <scope>NUCLEOTIDE SEQUENCE [LARGE SCALE GENOMIC DNA]</scope>
    <source>
        <strain evidence="3 4">DSM 19840</strain>
    </source>
</reference>
<name>A0ABY1SJV7_9FLAO</name>
<evidence type="ECO:0000313" key="3">
    <source>
        <dbReference type="EMBL" id="SNR66779.1"/>
    </source>
</evidence>
<dbReference type="PANTHER" id="PTHR22916:SF3">
    <property type="entry name" value="UDP-GLCNAC:BETAGAL BETA-1,3-N-ACETYLGLUCOSAMINYLTRANSFERASE-LIKE PROTEIN 1"/>
    <property type="match status" value="1"/>
</dbReference>
<dbReference type="SUPFAM" id="SSF53448">
    <property type="entry name" value="Nucleotide-diphospho-sugar transferases"/>
    <property type="match status" value="1"/>
</dbReference>
<gene>
    <name evidence="3" type="ORF">SAMN04488009_3067</name>
</gene>
<organism evidence="3 4">
    <name type="scientific">Maribacter sedimenticola</name>
    <dbReference type="NCBI Taxonomy" id="228956"/>
    <lineage>
        <taxon>Bacteria</taxon>
        <taxon>Pseudomonadati</taxon>
        <taxon>Bacteroidota</taxon>
        <taxon>Flavobacteriia</taxon>
        <taxon>Flavobacteriales</taxon>
        <taxon>Flavobacteriaceae</taxon>
        <taxon>Maribacter</taxon>
    </lineage>
</organism>
<proteinExistence type="predicted"/>
<keyword evidence="3" id="KW-0808">Transferase</keyword>
<dbReference type="InterPro" id="IPR001173">
    <property type="entry name" value="Glyco_trans_2-like"/>
</dbReference>